<dbReference type="Proteomes" id="UP001224775">
    <property type="component" value="Unassembled WGS sequence"/>
</dbReference>
<dbReference type="InterPro" id="IPR023408">
    <property type="entry name" value="MscS_beta-dom_sf"/>
</dbReference>
<accession>A0AAD8Y090</accession>
<keyword evidence="2" id="KW-0472">Membrane</keyword>
<feature type="transmembrane region" description="Helical" evidence="2">
    <location>
        <begin position="448"/>
        <end position="472"/>
    </location>
</feature>
<dbReference type="InterPro" id="IPR006685">
    <property type="entry name" value="MscS_channel_2nd"/>
</dbReference>
<name>A0AAD8Y090_9STRA</name>
<evidence type="ECO:0000313" key="5">
    <source>
        <dbReference type="Proteomes" id="UP001224775"/>
    </source>
</evidence>
<dbReference type="GO" id="GO:0006874">
    <property type="term" value="P:intracellular calcium ion homeostasis"/>
    <property type="evidence" value="ECO:0007669"/>
    <property type="project" value="TreeGrafter"/>
</dbReference>
<feature type="transmembrane region" description="Helical" evidence="2">
    <location>
        <begin position="12"/>
        <end position="37"/>
    </location>
</feature>
<dbReference type="PANTHER" id="PTHR31323">
    <property type="entry name" value="MECHANOSENSITIVE ION CHANNEL PROTEIN MSY2"/>
    <property type="match status" value="1"/>
</dbReference>
<dbReference type="EMBL" id="JATAAI010000027">
    <property type="protein sequence ID" value="KAK1736997.1"/>
    <property type="molecule type" value="Genomic_DNA"/>
</dbReference>
<reference evidence="4" key="1">
    <citation type="submission" date="2023-06" db="EMBL/GenBank/DDBJ databases">
        <title>Survivors Of The Sea: Transcriptome response of Skeletonema marinoi to long-term dormancy.</title>
        <authorList>
            <person name="Pinder M.I.M."/>
            <person name="Kourtchenko O."/>
            <person name="Robertson E.K."/>
            <person name="Larsson T."/>
            <person name="Maumus F."/>
            <person name="Osuna-Cruz C.M."/>
            <person name="Vancaester E."/>
            <person name="Stenow R."/>
            <person name="Vandepoele K."/>
            <person name="Ploug H."/>
            <person name="Bruchert V."/>
            <person name="Godhe A."/>
            <person name="Topel M."/>
        </authorList>
    </citation>
    <scope>NUCLEOTIDE SEQUENCE</scope>
    <source>
        <strain evidence="4">R05AC</strain>
    </source>
</reference>
<feature type="transmembrane region" description="Helical" evidence="2">
    <location>
        <begin position="44"/>
        <end position="66"/>
    </location>
</feature>
<dbReference type="Gene3D" id="2.30.30.60">
    <property type="match status" value="1"/>
</dbReference>
<keyword evidence="2" id="KW-0812">Transmembrane</keyword>
<proteinExistence type="predicted"/>
<keyword evidence="2" id="KW-1133">Transmembrane helix</keyword>
<feature type="region of interest" description="Disordered" evidence="1">
    <location>
        <begin position="181"/>
        <end position="250"/>
    </location>
</feature>
<dbReference type="AlphaFoldDB" id="A0AAD8Y090"/>
<evidence type="ECO:0000256" key="2">
    <source>
        <dbReference type="SAM" id="Phobius"/>
    </source>
</evidence>
<comment type="caution">
    <text evidence="4">The sequence shown here is derived from an EMBL/GenBank/DDBJ whole genome shotgun (WGS) entry which is preliminary data.</text>
</comment>
<dbReference type="GO" id="GO:0016020">
    <property type="term" value="C:membrane"/>
    <property type="evidence" value="ECO:0007669"/>
    <property type="project" value="InterPro"/>
</dbReference>
<evidence type="ECO:0000256" key="1">
    <source>
        <dbReference type="SAM" id="MobiDB-lite"/>
    </source>
</evidence>
<evidence type="ECO:0000313" key="4">
    <source>
        <dbReference type="EMBL" id="KAK1736997.1"/>
    </source>
</evidence>
<organism evidence="4 5">
    <name type="scientific">Skeletonema marinoi</name>
    <dbReference type="NCBI Taxonomy" id="267567"/>
    <lineage>
        <taxon>Eukaryota</taxon>
        <taxon>Sar</taxon>
        <taxon>Stramenopiles</taxon>
        <taxon>Ochrophyta</taxon>
        <taxon>Bacillariophyta</taxon>
        <taxon>Coscinodiscophyceae</taxon>
        <taxon>Thalassiosirophycidae</taxon>
        <taxon>Thalassiosirales</taxon>
        <taxon>Skeletonemataceae</taxon>
        <taxon>Skeletonema</taxon>
        <taxon>Skeletonema marinoi-dohrnii complex</taxon>
    </lineage>
</organism>
<dbReference type="Pfam" id="PF00924">
    <property type="entry name" value="MS_channel_2nd"/>
    <property type="match status" value="1"/>
</dbReference>
<feature type="domain" description="Mechanosensitive ion channel MscS" evidence="3">
    <location>
        <begin position="469"/>
        <end position="548"/>
    </location>
</feature>
<evidence type="ECO:0000259" key="3">
    <source>
        <dbReference type="Pfam" id="PF00924"/>
    </source>
</evidence>
<gene>
    <name evidence="4" type="ORF">QTG54_012442</name>
</gene>
<feature type="compositionally biased region" description="Basic and acidic residues" evidence="1">
    <location>
        <begin position="211"/>
        <end position="221"/>
    </location>
</feature>
<feature type="compositionally biased region" description="Acidic residues" evidence="1">
    <location>
        <begin position="192"/>
        <end position="204"/>
    </location>
</feature>
<keyword evidence="5" id="KW-1185">Reference proteome</keyword>
<dbReference type="PANTHER" id="PTHR31323:SF1">
    <property type="entry name" value="MECHANOSENSITIVE ION CHANNEL PROTEIN"/>
    <property type="match status" value="1"/>
</dbReference>
<feature type="transmembrane region" description="Helical" evidence="2">
    <location>
        <begin position="86"/>
        <end position="113"/>
    </location>
</feature>
<dbReference type="GO" id="GO:0005262">
    <property type="term" value="F:calcium channel activity"/>
    <property type="evidence" value="ECO:0007669"/>
    <property type="project" value="TreeGrafter"/>
</dbReference>
<protein>
    <submittedName>
        <fullName evidence="4">Mechanosensitive ion channel family protein</fullName>
    </submittedName>
</protein>
<sequence length="623" mass="69891">MTLQLAYGSEYVIVDVLALRSTVLLGLLGPLPILYIIQAKGWPLVSIFWGLWSLALIQNMDGWLAWTDIEMFTVENHDGGILSGDTYLEVLASLIMIGVATTIKRTVLALYLGKRIYFHYKKKVERVMLEMLLITEVSDLSQAIDDFEFIEEEEKAARKPSTKGSIAQTFKNTTMADIAKKQLRRDSGITENDSEEEDKNDEEMNLSLSTDDGKDSDEEKSSQLLPNNPAWNTLRRDTSTQSDTSDVSAPVLPLQPAHSIEQISEVPEGPPPVQDINEPVRNHLRGTSTTSQIKSLLYRWEEPVNKQDKEIEDPTIHEILQFRKALSFLEDSHPFGLSFGPAFSRDSCIKSSKALYKRLLALTPDQQSFTLTLLVCLHTMQMTRLTRGRQKSCICSICDSAYKKLRYLRAGTGNSTLIDEVLENFFNGAFSFCLALAVMTILKMNPWTLLVSLSTILVSFAFAFGPSLAQFIEGCIMIAVRRPFDLGDRIAIADASDKPQDCDPGYGATWLVEDCNLFTTTLRLAKSNEIATVKNGNIADKKIINHNRSDRAVVNIVLSLKSTVTHEEATIVKSAIEQYISDNPRIWAQLINFRIIDVDPCNDITKILVRVQHYVHGRISIRS</sequence>